<accession>A0AA86YZL0</accession>
<protein>
    <submittedName>
        <fullName evidence="1">Uncharacterized protein</fullName>
    </submittedName>
</protein>
<reference evidence="2" key="2">
    <citation type="submission" date="2008-04" db="EMBL/GenBank/DDBJ databases">
        <title>Draft genome sequence of Providencia stuartii(ATCC 25827).</title>
        <authorList>
            <person name="Sudarsanam P."/>
            <person name="Ley R."/>
            <person name="Guruge J."/>
            <person name="Turnbaugh P.J."/>
            <person name="Mahowald M."/>
            <person name="Liep D."/>
            <person name="Gordon J."/>
        </authorList>
    </citation>
    <scope>NUCLEOTIDE SEQUENCE [LARGE SCALE GENOMIC DNA]</scope>
    <source>
        <strain evidence="2">ATCC 25827</strain>
    </source>
</reference>
<dbReference type="AlphaFoldDB" id="A0AA86YZL0"/>
<proteinExistence type="predicted"/>
<gene>
    <name evidence="1" type="ORF">PROSTU_00701</name>
</gene>
<comment type="caution">
    <text evidence="1">The sequence shown here is derived from an EMBL/GenBank/DDBJ whole genome shotgun (WGS) entry which is preliminary data.</text>
</comment>
<evidence type="ECO:0000313" key="1">
    <source>
        <dbReference type="EMBL" id="EDU61283.1"/>
    </source>
</evidence>
<dbReference type="EMBL" id="ABJD02000069">
    <property type="protein sequence ID" value="EDU61283.1"/>
    <property type="molecule type" value="Genomic_DNA"/>
</dbReference>
<name>A0AA86YZL0_PROST</name>
<dbReference type="RefSeq" id="WP_004916957.1">
    <property type="nucleotide sequence ID" value="NZ_DS607656.1"/>
</dbReference>
<organism evidence="1 2">
    <name type="scientific">Providencia stuartii ATCC 25827</name>
    <dbReference type="NCBI Taxonomy" id="471874"/>
    <lineage>
        <taxon>Bacteria</taxon>
        <taxon>Pseudomonadati</taxon>
        <taxon>Pseudomonadota</taxon>
        <taxon>Gammaproteobacteria</taxon>
        <taxon>Enterobacterales</taxon>
        <taxon>Morganellaceae</taxon>
        <taxon>Providencia</taxon>
    </lineage>
</organism>
<sequence>YHSKETPMTQHKIAYQLVGRPLSQCYSLSPPHQSDLDESGGDWYAVRDAGRLTRKMKQVKPHVNLHE</sequence>
<dbReference type="Proteomes" id="UP000004506">
    <property type="component" value="Unassembled WGS sequence"/>
</dbReference>
<reference evidence="1 2" key="3">
    <citation type="submission" date="2008-05" db="EMBL/GenBank/DDBJ databases">
        <authorList>
            <person name="Fulton L."/>
            <person name="Clifton S."/>
            <person name="Fulton B."/>
            <person name="Xu J."/>
            <person name="Minx P."/>
            <person name="Pepin K.H."/>
            <person name="Johnson M."/>
            <person name="Thiruvilangam P."/>
            <person name="Bhonagiri V."/>
            <person name="Nash W.E."/>
            <person name="Mardis E.R."/>
            <person name="Wilson R.K."/>
        </authorList>
    </citation>
    <scope>NUCLEOTIDE SEQUENCE [LARGE SCALE GENOMIC DNA]</scope>
    <source>
        <strain evidence="1 2">ATCC 25827</strain>
    </source>
</reference>
<feature type="non-terminal residue" evidence="1">
    <location>
        <position position="1"/>
    </location>
</feature>
<evidence type="ECO:0000313" key="2">
    <source>
        <dbReference type="Proteomes" id="UP000004506"/>
    </source>
</evidence>
<reference evidence="2" key="1">
    <citation type="submission" date="2008-04" db="EMBL/GenBank/DDBJ databases">
        <title>Draft genome sequence of Providencia stuartii (ATCC 25827).</title>
        <authorList>
            <person name="Sudarsanam P."/>
            <person name="Ley R."/>
            <person name="Guruge J."/>
            <person name="Turnbaugh P.J."/>
            <person name="Mahowald M."/>
            <person name="Liep D."/>
            <person name="Gordon J."/>
        </authorList>
    </citation>
    <scope>NUCLEOTIDE SEQUENCE [LARGE SCALE GENOMIC DNA]</scope>
    <source>
        <strain evidence="2">ATCC 25827</strain>
    </source>
</reference>